<name>A0ACB7SMQ2_HYAAI</name>
<dbReference type="Proteomes" id="UP000821845">
    <property type="component" value="Chromosome 4"/>
</dbReference>
<proteinExistence type="predicted"/>
<sequence length="636" mass="72575">MHYSLGNRTWLHDDGTEEWQSWRSPDFAKRSFVIGLVPVVCFSVVWGTFLLNHEWSRDFTNMETADTLPSLRELQPVSAINQPSGVATVLRSTPARAAHAVIHTPFGRYEGTVCTSFLCRFVAHWLRTKLDTRVDPCQDFYSYVCGTFEGLDQFTNSFQLMLRGTYGYCASQTSPGETTAQAGRRSMPFESLPQHTPPTESASQETDFVAKSSRSVPGLRTFRQVEQKRGDLVEWMISLNLDLANEAKLATVNAADMIVRSSVEFGIDALFSITFDEKSFHNSKRIILIAYSEEQEDWQEKRGIFPQRTNEVYYAELLQSFVNNPPRQRELATKLIKYEMQRDWVKYTYTGGELMAYQYYVVDILLDALENKFIGIQGLRYLIAWSVFRQMVIYTVPSLLMSRKSDRFVIAPTVDDVCYDHVLKAMKLVSLVSPFLQSTLFPDVPTNRFFIPWKTALSLSRQKTWTDQTTWLYDESALNAQYFHHLNSVIIPTPRCNDHSSFTAVVRLSTTAVLELTVVTFQIKRVARQDVADDTLDSENMADVVGIVATYSAYESLPSIDRKKTLLGLNITAERLFFINNCVKYCAHHSQTEGVRHSPFRSRCMVPPMNMPEFAAAFGCAPGTPMNPHRKCTFWS</sequence>
<comment type="caution">
    <text evidence="1">The sequence shown here is derived from an EMBL/GenBank/DDBJ whole genome shotgun (WGS) entry which is preliminary data.</text>
</comment>
<accession>A0ACB7SMQ2</accession>
<reference evidence="1" key="1">
    <citation type="submission" date="2020-05" db="EMBL/GenBank/DDBJ databases">
        <title>Large-scale comparative analyses of tick genomes elucidate their genetic diversity and vector capacities.</title>
        <authorList>
            <person name="Jia N."/>
            <person name="Wang J."/>
            <person name="Shi W."/>
            <person name="Du L."/>
            <person name="Sun Y."/>
            <person name="Zhan W."/>
            <person name="Jiang J."/>
            <person name="Wang Q."/>
            <person name="Zhang B."/>
            <person name="Ji P."/>
            <person name="Sakyi L.B."/>
            <person name="Cui X."/>
            <person name="Yuan T."/>
            <person name="Jiang B."/>
            <person name="Yang W."/>
            <person name="Lam T.T.-Y."/>
            <person name="Chang Q."/>
            <person name="Ding S."/>
            <person name="Wang X."/>
            <person name="Zhu J."/>
            <person name="Ruan X."/>
            <person name="Zhao L."/>
            <person name="Wei J."/>
            <person name="Que T."/>
            <person name="Du C."/>
            <person name="Cheng J."/>
            <person name="Dai P."/>
            <person name="Han X."/>
            <person name="Huang E."/>
            <person name="Gao Y."/>
            <person name="Liu J."/>
            <person name="Shao H."/>
            <person name="Ye R."/>
            <person name="Li L."/>
            <person name="Wei W."/>
            <person name="Wang X."/>
            <person name="Wang C."/>
            <person name="Yang T."/>
            <person name="Huo Q."/>
            <person name="Li W."/>
            <person name="Guo W."/>
            <person name="Chen H."/>
            <person name="Zhou L."/>
            <person name="Ni X."/>
            <person name="Tian J."/>
            <person name="Zhou Y."/>
            <person name="Sheng Y."/>
            <person name="Liu T."/>
            <person name="Pan Y."/>
            <person name="Xia L."/>
            <person name="Li J."/>
            <person name="Zhao F."/>
            <person name="Cao W."/>
        </authorList>
    </citation>
    <scope>NUCLEOTIDE SEQUENCE</scope>
    <source>
        <strain evidence="1">Hyas-2018</strain>
    </source>
</reference>
<protein>
    <submittedName>
        <fullName evidence="1">Uncharacterized protein</fullName>
    </submittedName>
</protein>
<evidence type="ECO:0000313" key="1">
    <source>
        <dbReference type="EMBL" id="KAH6933924.1"/>
    </source>
</evidence>
<gene>
    <name evidence="1" type="ORF">HPB50_018846</name>
</gene>
<dbReference type="EMBL" id="CM023484">
    <property type="protein sequence ID" value="KAH6933924.1"/>
    <property type="molecule type" value="Genomic_DNA"/>
</dbReference>
<organism evidence="1 2">
    <name type="scientific">Hyalomma asiaticum</name>
    <name type="common">Tick</name>
    <dbReference type="NCBI Taxonomy" id="266040"/>
    <lineage>
        <taxon>Eukaryota</taxon>
        <taxon>Metazoa</taxon>
        <taxon>Ecdysozoa</taxon>
        <taxon>Arthropoda</taxon>
        <taxon>Chelicerata</taxon>
        <taxon>Arachnida</taxon>
        <taxon>Acari</taxon>
        <taxon>Parasitiformes</taxon>
        <taxon>Ixodida</taxon>
        <taxon>Ixodoidea</taxon>
        <taxon>Ixodidae</taxon>
        <taxon>Hyalomminae</taxon>
        <taxon>Hyalomma</taxon>
    </lineage>
</organism>
<evidence type="ECO:0000313" key="2">
    <source>
        <dbReference type="Proteomes" id="UP000821845"/>
    </source>
</evidence>
<keyword evidence="2" id="KW-1185">Reference proteome</keyword>